<dbReference type="RefSeq" id="WP_125555192.1">
    <property type="nucleotide sequence ID" value="NZ_RBVX01000005.1"/>
</dbReference>
<dbReference type="Pfam" id="PF01551">
    <property type="entry name" value="Peptidase_M23"/>
    <property type="match status" value="1"/>
</dbReference>
<feature type="domain" description="M23ase beta-sheet core" evidence="2">
    <location>
        <begin position="186"/>
        <end position="278"/>
    </location>
</feature>
<dbReference type="InterPro" id="IPR011055">
    <property type="entry name" value="Dup_hybrid_motif"/>
</dbReference>
<dbReference type="PANTHER" id="PTHR21666:SF270">
    <property type="entry name" value="MUREIN HYDROLASE ACTIVATOR ENVC"/>
    <property type="match status" value="1"/>
</dbReference>
<keyword evidence="4" id="KW-1185">Reference proteome</keyword>
<dbReference type="PANTHER" id="PTHR21666">
    <property type="entry name" value="PEPTIDASE-RELATED"/>
    <property type="match status" value="1"/>
</dbReference>
<feature type="transmembrane region" description="Helical" evidence="1">
    <location>
        <begin position="96"/>
        <end position="114"/>
    </location>
</feature>
<protein>
    <submittedName>
        <fullName evidence="3">M23 family metallopeptidase</fullName>
    </submittedName>
</protein>
<keyword evidence="1" id="KW-0472">Membrane</keyword>
<accession>A0A428N602</accession>
<dbReference type="CDD" id="cd12797">
    <property type="entry name" value="M23_peptidase"/>
    <property type="match status" value="1"/>
</dbReference>
<feature type="transmembrane region" description="Helical" evidence="1">
    <location>
        <begin position="6"/>
        <end position="24"/>
    </location>
</feature>
<dbReference type="SUPFAM" id="SSF51261">
    <property type="entry name" value="Duplicated hybrid motif"/>
    <property type="match status" value="1"/>
</dbReference>
<proteinExistence type="predicted"/>
<organism evidence="3 4">
    <name type="scientific">Salibacterium salarium</name>
    <dbReference type="NCBI Taxonomy" id="284579"/>
    <lineage>
        <taxon>Bacteria</taxon>
        <taxon>Bacillati</taxon>
        <taxon>Bacillota</taxon>
        <taxon>Bacilli</taxon>
        <taxon>Bacillales</taxon>
        <taxon>Bacillaceae</taxon>
    </lineage>
</organism>
<dbReference type="Gene3D" id="2.70.70.10">
    <property type="entry name" value="Glucose Permease (Domain IIA)"/>
    <property type="match status" value="1"/>
</dbReference>
<dbReference type="InterPro" id="IPR050570">
    <property type="entry name" value="Cell_wall_metabolism_enzyme"/>
</dbReference>
<evidence type="ECO:0000256" key="1">
    <source>
        <dbReference type="SAM" id="Phobius"/>
    </source>
</evidence>
<keyword evidence="1" id="KW-0812">Transmembrane</keyword>
<dbReference type="InterPro" id="IPR016047">
    <property type="entry name" value="M23ase_b-sheet_dom"/>
</dbReference>
<gene>
    <name evidence="3" type="ORF">D7Z54_07325</name>
</gene>
<dbReference type="OrthoDB" id="9809488at2"/>
<dbReference type="AlphaFoldDB" id="A0A428N602"/>
<feature type="transmembrane region" description="Helical" evidence="1">
    <location>
        <begin position="31"/>
        <end position="49"/>
    </location>
</feature>
<comment type="caution">
    <text evidence="3">The sequence shown here is derived from an EMBL/GenBank/DDBJ whole genome shotgun (WGS) entry which is preliminary data.</text>
</comment>
<evidence type="ECO:0000313" key="4">
    <source>
        <dbReference type="Proteomes" id="UP000275076"/>
    </source>
</evidence>
<evidence type="ECO:0000259" key="2">
    <source>
        <dbReference type="Pfam" id="PF01551"/>
    </source>
</evidence>
<feature type="transmembrane region" description="Helical" evidence="1">
    <location>
        <begin position="55"/>
        <end position="76"/>
    </location>
</feature>
<reference evidence="3 4" key="1">
    <citation type="submission" date="2018-10" db="EMBL/GenBank/DDBJ databases">
        <title>Draft genome sequence of Bacillus salarius IM0101, isolated from a hypersaline soil in Inner Mongolia, China.</title>
        <authorList>
            <person name="Yamprayoonswat W."/>
            <person name="Boonvisut S."/>
            <person name="Jumpathong W."/>
            <person name="Sittihan S."/>
            <person name="Ruangsuj P."/>
            <person name="Wanthongcharoen S."/>
            <person name="Thongpramul N."/>
            <person name="Pimmason S."/>
            <person name="Yu B."/>
            <person name="Yasawong M."/>
        </authorList>
    </citation>
    <scope>NUCLEOTIDE SEQUENCE [LARGE SCALE GENOMIC DNA]</scope>
    <source>
        <strain evidence="3 4">IM0101</strain>
    </source>
</reference>
<dbReference type="Proteomes" id="UP000275076">
    <property type="component" value="Unassembled WGS sequence"/>
</dbReference>
<dbReference type="GO" id="GO:0004222">
    <property type="term" value="F:metalloendopeptidase activity"/>
    <property type="evidence" value="ECO:0007669"/>
    <property type="project" value="TreeGrafter"/>
</dbReference>
<keyword evidence="1" id="KW-1133">Transmembrane helix</keyword>
<dbReference type="EMBL" id="RBVX01000005">
    <property type="protein sequence ID" value="RSL33923.1"/>
    <property type="molecule type" value="Genomic_DNA"/>
</dbReference>
<name>A0A428N602_9BACI</name>
<sequence length="296" mass="33517">MTLSIQLIVFQFLLPSAFMISLGRGKFESKLEWIVQGLFTTLFISWIFFSSPWDWFSYYLRFAWLLVWIALLVYTWRNVKSLPFRSTYTRNQKWSLAIYTALLLIFGMYNVWIFSGYSADEEAVELAFPMKDGMYYVGQGGNHTQINYHNTHPAQKYAVDLVELNTIGARASGIYPKNLDAYHIYGESLYSPCTGKVGASRNNLSDLTPPETNAGQPKGMQIDCESQDVQVLVAHMQEESVAVEEGDSVQQGDPIGVVGNSGNTTEPHLHIHAVRDGEGVPMQFNGRFLVRNDVVW</sequence>
<evidence type="ECO:0000313" key="3">
    <source>
        <dbReference type="EMBL" id="RSL33923.1"/>
    </source>
</evidence>